<evidence type="ECO:0000256" key="9">
    <source>
        <dbReference type="ARBA" id="ARBA00023136"/>
    </source>
</evidence>
<protein>
    <recommendedName>
        <fullName evidence="16">Sodium-coupled monocarboxylate transporter 1</fullName>
    </recommendedName>
</protein>
<comment type="similarity">
    <text evidence="2 11">Belongs to the sodium:solute symporter (SSF) (TC 2.A.21) family.</text>
</comment>
<keyword evidence="7" id="KW-0915">Sodium</keyword>
<organism evidence="14 15">
    <name type="scientific">Varroa destructor</name>
    <name type="common">Honeybee mite</name>
    <dbReference type="NCBI Taxonomy" id="109461"/>
    <lineage>
        <taxon>Eukaryota</taxon>
        <taxon>Metazoa</taxon>
        <taxon>Ecdysozoa</taxon>
        <taxon>Arthropoda</taxon>
        <taxon>Chelicerata</taxon>
        <taxon>Arachnida</taxon>
        <taxon>Acari</taxon>
        <taxon>Parasitiformes</taxon>
        <taxon>Mesostigmata</taxon>
        <taxon>Gamasina</taxon>
        <taxon>Dermanyssoidea</taxon>
        <taxon>Varroidae</taxon>
        <taxon>Varroa</taxon>
    </lineage>
</organism>
<sequence length="788" mass="86315">MLKFSVPDSIPDRFTPWDYVAFGVMLLYSGALGVYCAFSGGPKNTIRQLLIGSGTLPVLPVSTSLMASFISAAYILGNAAEVYEYGTMVFMTFLSYCAMIPTAMLFYLPVFYKLGVTTAFEYIELRFGRVTRVCAVVVYVIQMLIYVSISLYAPALAMSQVTGMDLWIAISAMGVVCTIYTSIGGIKAVVYTDTFQAVYMTGALIIVIVASVIRFEGVANVWNIALQGNRIEFGRVVNGLTDKYSLWGLFFGAYFTNLASYATNQMMVVRYMTVDTLEKAQWVIFLNLPFLCVALFLSCFCGLLVYARYVACDPMSIQKVQSADQLLPYFVMDVLGYWTPLPGIFVAGIFAASLSSVSSGVNALASVFYVDVIAVIKEGIPDSTGAKIINLLGVAFGISSIGLVGITKQLGNVLEASQSVNSAIGGPLLGLFTAGMLFPQINTTGALWGLFVSLAASLWINIGAMIAGPSNIRLSTSLAGCPVNYTAVEEAIPTYLPYSIPESNVLWVYQLSQQWYSLVAFVLVFLVAMPISLVTGSLDGSQLDPRLIRHPADIFLWWMDDEERERWRFDVGENFEKGEVFEPGKSVSSFSGVRMSTSCPASRKSSFSSIEMRRRHNSVFMTPYLSDVTNPAVNDNLGSNRRQSRRSTRYSASSTRSKTRKPSFTDSEMMRRQSQVFMAAYMPPSTPPATKLPLTSTSTMSATISEHNVPPASSLRTGRPSGHYSFSYADEIPNEKTLSPLNSTISEAATSDTGHANTNINNNKYDGDNNDSYCGSNNDLYKHHIERF</sequence>
<evidence type="ECO:0000256" key="4">
    <source>
        <dbReference type="ARBA" id="ARBA00022475"/>
    </source>
</evidence>
<evidence type="ECO:0000256" key="2">
    <source>
        <dbReference type="ARBA" id="ARBA00006434"/>
    </source>
</evidence>
<evidence type="ECO:0000256" key="10">
    <source>
        <dbReference type="ARBA" id="ARBA00023201"/>
    </source>
</evidence>
<proteinExistence type="inferred from homology"/>
<dbReference type="OMA" id="WFTNSAS"/>
<feature type="transmembrane region" description="Helical" evidence="13">
    <location>
        <begin position="166"/>
        <end position="190"/>
    </location>
</feature>
<dbReference type="InterPro" id="IPR051163">
    <property type="entry name" value="Sodium:Solute_Symporter_SSF"/>
</dbReference>
<feature type="transmembrane region" description="Helical" evidence="13">
    <location>
        <begin position="50"/>
        <end position="76"/>
    </location>
</feature>
<dbReference type="GO" id="GO:0015293">
    <property type="term" value="F:symporter activity"/>
    <property type="evidence" value="ECO:0007669"/>
    <property type="project" value="TreeGrafter"/>
</dbReference>
<name>A0A7M7L2X1_VARDE</name>
<feature type="region of interest" description="Disordered" evidence="12">
    <location>
        <begin position="631"/>
        <end position="668"/>
    </location>
</feature>
<evidence type="ECO:0000256" key="1">
    <source>
        <dbReference type="ARBA" id="ARBA00004651"/>
    </source>
</evidence>
<dbReference type="PANTHER" id="PTHR42985:SF40">
    <property type="entry name" value="LD47995P-RELATED"/>
    <property type="match status" value="1"/>
</dbReference>
<evidence type="ECO:0000256" key="7">
    <source>
        <dbReference type="ARBA" id="ARBA00023053"/>
    </source>
</evidence>
<dbReference type="EnsemblMetazoa" id="XM_022817338">
    <property type="protein sequence ID" value="XP_022673073"/>
    <property type="gene ID" value="LOC111255402"/>
</dbReference>
<dbReference type="Proteomes" id="UP000594260">
    <property type="component" value="Unplaced"/>
</dbReference>
<comment type="subcellular location">
    <subcellularLocation>
        <location evidence="1">Cell membrane</location>
        <topology evidence="1">Multi-pass membrane protein</topology>
    </subcellularLocation>
</comment>
<feature type="transmembrane region" description="Helical" evidence="13">
    <location>
        <begin position="445"/>
        <end position="467"/>
    </location>
</feature>
<evidence type="ECO:0008006" key="16">
    <source>
        <dbReference type="Google" id="ProtNLM"/>
    </source>
</evidence>
<keyword evidence="9 13" id="KW-0472">Membrane</keyword>
<dbReference type="PANTHER" id="PTHR42985">
    <property type="entry name" value="SODIUM-COUPLED MONOCARBOXYLATE TRANSPORTER"/>
    <property type="match status" value="1"/>
</dbReference>
<dbReference type="InterPro" id="IPR001734">
    <property type="entry name" value="Na/solute_symporter"/>
</dbReference>
<dbReference type="PROSITE" id="PS50283">
    <property type="entry name" value="NA_SOLUT_SYMP_3"/>
    <property type="match status" value="1"/>
</dbReference>
<dbReference type="OrthoDB" id="6132759at2759"/>
<feature type="transmembrane region" description="Helical" evidence="13">
    <location>
        <begin position="515"/>
        <end position="538"/>
    </location>
</feature>
<evidence type="ECO:0000256" key="12">
    <source>
        <dbReference type="SAM" id="MobiDB-lite"/>
    </source>
</evidence>
<feature type="transmembrane region" description="Helical" evidence="13">
    <location>
        <begin position="388"/>
        <end position="407"/>
    </location>
</feature>
<dbReference type="InterPro" id="IPR038377">
    <property type="entry name" value="Na/Glc_symporter_sf"/>
</dbReference>
<keyword evidence="5 13" id="KW-0812">Transmembrane</keyword>
<keyword evidence="4" id="KW-1003">Cell membrane</keyword>
<evidence type="ECO:0000256" key="8">
    <source>
        <dbReference type="ARBA" id="ARBA00023065"/>
    </source>
</evidence>
<dbReference type="GeneID" id="111255402"/>
<dbReference type="GO" id="GO:0006814">
    <property type="term" value="P:sodium ion transport"/>
    <property type="evidence" value="ECO:0007669"/>
    <property type="project" value="UniProtKB-KW"/>
</dbReference>
<dbReference type="CDD" id="cd11492">
    <property type="entry name" value="SLC5sbd_NIS-SMVT"/>
    <property type="match status" value="1"/>
</dbReference>
<evidence type="ECO:0000256" key="6">
    <source>
        <dbReference type="ARBA" id="ARBA00022989"/>
    </source>
</evidence>
<feature type="transmembrane region" description="Helical" evidence="13">
    <location>
        <begin position="419"/>
        <end position="438"/>
    </location>
</feature>
<feature type="transmembrane region" description="Helical" evidence="13">
    <location>
        <begin position="88"/>
        <end position="112"/>
    </location>
</feature>
<dbReference type="NCBIfam" id="TIGR00813">
    <property type="entry name" value="sss"/>
    <property type="match status" value="1"/>
</dbReference>
<evidence type="ECO:0000256" key="13">
    <source>
        <dbReference type="SAM" id="Phobius"/>
    </source>
</evidence>
<feature type="transmembrane region" description="Helical" evidence="13">
    <location>
        <begin position="244"/>
        <end position="262"/>
    </location>
</feature>
<dbReference type="InParanoid" id="A0A7M7L2X1"/>
<feature type="transmembrane region" description="Helical" evidence="13">
    <location>
        <begin position="343"/>
        <end position="376"/>
    </location>
</feature>
<keyword evidence="10" id="KW-0739">Sodium transport</keyword>
<feature type="transmembrane region" description="Helical" evidence="13">
    <location>
        <begin position="20"/>
        <end position="38"/>
    </location>
</feature>
<evidence type="ECO:0000256" key="11">
    <source>
        <dbReference type="RuleBase" id="RU362091"/>
    </source>
</evidence>
<reference evidence="14" key="1">
    <citation type="submission" date="2021-01" db="UniProtKB">
        <authorList>
            <consortium name="EnsemblMetazoa"/>
        </authorList>
    </citation>
    <scope>IDENTIFICATION</scope>
</reference>
<evidence type="ECO:0000256" key="3">
    <source>
        <dbReference type="ARBA" id="ARBA00022448"/>
    </source>
</evidence>
<keyword evidence="15" id="KW-1185">Reference proteome</keyword>
<evidence type="ECO:0000313" key="15">
    <source>
        <dbReference type="Proteomes" id="UP000594260"/>
    </source>
</evidence>
<feature type="transmembrane region" description="Helical" evidence="13">
    <location>
        <begin position="282"/>
        <end position="306"/>
    </location>
</feature>
<accession>A0A7M7L2X1</accession>
<feature type="transmembrane region" description="Helical" evidence="13">
    <location>
        <begin position="133"/>
        <end position="154"/>
    </location>
</feature>
<evidence type="ECO:0000313" key="14">
    <source>
        <dbReference type="EnsemblMetazoa" id="XP_022673073"/>
    </source>
</evidence>
<keyword evidence="3" id="KW-0813">Transport</keyword>
<feature type="transmembrane region" description="Helical" evidence="13">
    <location>
        <begin position="197"/>
        <end position="215"/>
    </location>
</feature>
<dbReference type="RefSeq" id="XP_022673073.1">
    <property type="nucleotide sequence ID" value="XM_022817338.1"/>
</dbReference>
<dbReference type="Pfam" id="PF00474">
    <property type="entry name" value="SSF"/>
    <property type="match status" value="1"/>
</dbReference>
<keyword evidence="6 13" id="KW-1133">Transmembrane helix</keyword>
<dbReference type="GO" id="GO:0005886">
    <property type="term" value="C:plasma membrane"/>
    <property type="evidence" value="ECO:0007669"/>
    <property type="project" value="UniProtKB-SubCell"/>
</dbReference>
<dbReference type="AlphaFoldDB" id="A0A7M7L2X1"/>
<keyword evidence="8" id="KW-0406">Ion transport</keyword>
<evidence type="ECO:0000256" key="5">
    <source>
        <dbReference type="ARBA" id="ARBA00022692"/>
    </source>
</evidence>
<dbReference type="Gene3D" id="1.20.1730.10">
    <property type="entry name" value="Sodium/glucose cotransporter"/>
    <property type="match status" value="1"/>
</dbReference>
<dbReference type="KEGG" id="vde:111255402"/>